<keyword evidence="4" id="KW-0808">Transferase</keyword>
<keyword evidence="9" id="KW-1185">Reference proteome</keyword>
<feature type="domain" description="DNA methylase N-4/N-6" evidence="7">
    <location>
        <begin position="122"/>
        <end position="429"/>
    </location>
</feature>
<evidence type="ECO:0000313" key="9">
    <source>
        <dbReference type="Proteomes" id="UP001187221"/>
    </source>
</evidence>
<evidence type="ECO:0000313" key="8">
    <source>
        <dbReference type="EMBL" id="GMM62432.1"/>
    </source>
</evidence>
<dbReference type="EMBL" id="BTFW01000002">
    <property type="protein sequence ID" value="GMM62432.1"/>
    <property type="molecule type" value="Genomic_DNA"/>
</dbReference>
<dbReference type="PIRSF" id="PIRSF015855">
    <property type="entry name" value="TypeIII_Mtase_mKpnI"/>
    <property type="match status" value="1"/>
</dbReference>
<evidence type="ECO:0000256" key="1">
    <source>
        <dbReference type="ARBA" id="ARBA00006594"/>
    </source>
</evidence>
<dbReference type="SUPFAM" id="SSF53335">
    <property type="entry name" value="S-adenosyl-L-methionine-dependent methyltransferases"/>
    <property type="match status" value="1"/>
</dbReference>
<keyword evidence="3" id="KW-0489">Methyltransferase</keyword>
<dbReference type="InterPro" id="IPR002052">
    <property type="entry name" value="DNA_methylase_N6_adenine_CS"/>
</dbReference>
<dbReference type="InterPro" id="IPR029063">
    <property type="entry name" value="SAM-dependent_MTases_sf"/>
</dbReference>
<comment type="catalytic activity">
    <reaction evidence="6">
        <text>a 2'-deoxyadenosine in DNA + S-adenosyl-L-methionine = an N(6)-methyl-2'-deoxyadenosine in DNA + S-adenosyl-L-homocysteine + H(+)</text>
        <dbReference type="Rhea" id="RHEA:15197"/>
        <dbReference type="Rhea" id="RHEA-COMP:12418"/>
        <dbReference type="Rhea" id="RHEA-COMP:12419"/>
        <dbReference type="ChEBI" id="CHEBI:15378"/>
        <dbReference type="ChEBI" id="CHEBI:57856"/>
        <dbReference type="ChEBI" id="CHEBI:59789"/>
        <dbReference type="ChEBI" id="CHEBI:90615"/>
        <dbReference type="ChEBI" id="CHEBI:90616"/>
        <dbReference type="EC" id="2.1.1.72"/>
    </reaction>
</comment>
<protein>
    <recommendedName>
        <fullName evidence="2">site-specific DNA-methyltransferase (adenine-specific)</fullName>
        <ecNumber evidence="2">2.1.1.72</ecNumber>
    </recommendedName>
</protein>
<evidence type="ECO:0000256" key="2">
    <source>
        <dbReference type="ARBA" id="ARBA00011900"/>
    </source>
</evidence>
<sequence>MDKLKMHSPDLSQENIAKLRDLFPGCVTETRNETTGHVRLQVDFDQLRQELSDHVVDGPQERYRLEWPGKREALALVNAPIARTLRPSRGESVNFDDTKNLFIEGDNLDALKLLQENYLGGIKMIYIDPPYNTGNDFIYEDNFSQTSIEYLEKSNQHDSYGNRLVANTSVNGRFHSDWLTLMYPRLRIARNLLSEDGAIFINIDDSELGNLKKICDEIFGESNFIANVAWKHTQQSKNDERYFARVYNSLLIYRKSDALLKFRFPRTEEDNKNYSNQDNDPKGRWRAGDVRSPNYRKTLCFDIVTPSGKKIPPPENGWRWSEETVREKIKSGEIVFNSDETKIVRKIYLQNQEGRTPENLWDGDAAGTSRQANAELKELFDGTATFDTPKPTALIKRIAQLFYNEDNYIALDFFAGSGTTAAALMQLNAEDGGSRKAIVVQIPEPCGEGSDALKAGYKTIADIAKERIRRAGKKIIEGKCHEGWNRDVGFRVLKVDTSNMQDVYYRPDQIGQKDLLHAVDNIKPGRSAEDLLFQVLVDWGVDLTLPIRHETVRGKTVFFVDKNALIACFESGVTEELVKELAGREPLRVVFRDNGFVSDAVKINVDQIFRQLSPGTDVKAI</sequence>
<accession>A0ABQ6PAZ9</accession>
<dbReference type="EC" id="2.1.1.72" evidence="2"/>
<dbReference type="RefSeq" id="WP_317976177.1">
    <property type="nucleotide sequence ID" value="NZ_BTFW01000002.1"/>
</dbReference>
<evidence type="ECO:0000256" key="4">
    <source>
        <dbReference type="ARBA" id="ARBA00022679"/>
    </source>
</evidence>
<evidence type="ECO:0000259" key="7">
    <source>
        <dbReference type="Pfam" id="PF01555"/>
    </source>
</evidence>
<dbReference type="PROSITE" id="PS00092">
    <property type="entry name" value="N6_MTASE"/>
    <property type="match status" value="1"/>
</dbReference>
<comment type="caution">
    <text evidence="8">The sequence shown here is derived from an EMBL/GenBank/DDBJ whole genome shotgun (WGS) entry which is preliminary data.</text>
</comment>
<reference evidence="8 9" key="1">
    <citation type="submission" date="2023-06" db="EMBL/GenBank/DDBJ databases">
        <title>Draft genome sequence of Novosphingobium sp. strain IK01.</title>
        <authorList>
            <person name="Hatamoto M."/>
            <person name="Ikarashi T."/>
            <person name="Yamaguchi T."/>
        </authorList>
    </citation>
    <scope>NUCLEOTIDE SEQUENCE [LARGE SCALE GENOMIC DNA]</scope>
    <source>
        <strain evidence="8 9">IK01</strain>
    </source>
</reference>
<evidence type="ECO:0000256" key="6">
    <source>
        <dbReference type="ARBA" id="ARBA00047942"/>
    </source>
</evidence>
<dbReference type="Proteomes" id="UP001187221">
    <property type="component" value="Unassembled WGS sequence"/>
</dbReference>
<comment type="similarity">
    <text evidence="1">Belongs to the N(4)/N(6)-methyltransferase family.</text>
</comment>
<dbReference type="InterPro" id="IPR002941">
    <property type="entry name" value="DNA_methylase_N4/N6"/>
</dbReference>
<proteinExistence type="inferred from homology"/>
<gene>
    <name evidence="8" type="ORF">NUTIK01_32090</name>
</gene>
<evidence type="ECO:0000256" key="3">
    <source>
        <dbReference type="ARBA" id="ARBA00022603"/>
    </source>
</evidence>
<dbReference type="InterPro" id="IPR002295">
    <property type="entry name" value="N4/N6-MTase_EcoPI_Mod-like"/>
</dbReference>
<name>A0ABQ6PAZ9_9SPHN</name>
<keyword evidence="5" id="KW-0949">S-adenosyl-L-methionine</keyword>
<dbReference type="Pfam" id="PF01555">
    <property type="entry name" value="N6_N4_Mtase"/>
    <property type="match status" value="1"/>
</dbReference>
<dbReference type="Gene3D" id="3.40.50.150">
    <property type="entry name" value="Vaccinia Virus protein VP39"/>
    <property type="match status" value="1"/>
</dbReference>
<organism evidence="8 9">
    <name type="scientific">Novosphingobium pituita</name>
    <dbReference type="NCBI Taxonomy" id="3056842"/>
    <lineage>
        <taxon>Bacteria</taxon>
        <taxon>Pseudomonadati</taxon>
        <taxon>Pseudomonadota</taxon>
        <taxon>Alphaproteobacteria</taxon>
        <taxon>Sphingomonadales</taxon>
        <taxon>Sphingomonadaceae</taxon>
        <taxon>Novosphingobium</taxon>
    </lineage>
</organism>
<dbReference type="PRINTS" id="PR00506">
    <property type="entry name" value="D21N6MTFRASE"/>
</dbReference>
<evidence type="ECO:0000256" key="5">
    <source>
        <dbReference type="ARBA" id="ARBA00022691"/>
    </source>
</evidence>